<sequence>MKKRKEKEEKQKEKEKENGRKLNGRLIKRKETRCIGWHISTILGLGPVQDQNFINIVSGSSSKNGQMHIDEGEIINS</sequence>
<evidence type="ECO:0000313" key="2">
    <source>
        <dbReference type="Proteomes" id="UP000887565"/>
    </source>
</evidence>
<dbReference type="WBParaSite" id="nRc.2.0.1.t40208-RA">
    <property type="protein sequence ID" value="nRc.2.0.1.t40208-RA"/>
    <property type="gene ID" value="nRc.2.0.1.g40208"/>
</dbReference>
<proteinExistence type="predicted"/>
<dbReference type="Proteomes" id="UP000887565">
    <property type="component" value="Unplaced"/>
</dbReference>
<protein>
    <submittedName>
        <fullName evidence="3">Uncharacterized protein</fullName>
    </submittedName>
</protein>
<name>A0A915KR97_ROMCU</name>
<feature type="region of interest" description="Disordered" evidence="1">
    <location>
        <begin position="1"/>
        <end position="24"/>
    </location>
</feature>
<evidence type="ECO:0000256" key="1">
    <source>
        <dbReference type="SAM" id="MobiDB-lite"/>
    </source>
</evidence>
<evidence type="ECO:0000313" key="3">
    <source>
        <dbReference type="WBParaSite" id="nRc.2.0.1.t40208-RA"/>
    </source>
</evidence>
<accession>A0A915KR97</accession>
<dbReference type="AlphaFoldDB" id="A0A915KR97"/>
<feature type="compositionally biased region" description="Basic and acidic residues" evidence="1">
    <location>
        <begin position="1"/>
        <end position="20"/>
    </location>
</feature>
<keyword evidence="2" id="KW-1185">Reference proteome</keyword>
<organism evidence="2 3">
    <name type="scientific">Romanomermis culicivorax</name>
    <name type="common">Nematode worm</name>
    <dbReference type="NCBI Taxonomy" id="13658"/>
    <lineage>
        <taxon>Eukaryota</taxon>
        <taxon>Metazoa</taxon>
        <taxon>Ecdysozoa</taxon>
        <taxon>Nematoda</taxon>
        <taxon>Enoplea</taxon>
        <taxon>Dorylaimia</taxon>
        <taxon>Mermithida</taxon>
        <taxon>Mermithoidea</taxon>
        <taxon>Mermithidae</taxon>
        <taxon>Romanomermis</taxon>
    </lineage>
</organism>
<reference evidence="3" key="1">
    <citation type="submission" date="2022-11" db="UniProtKB">
        <authorList>
            <consortium name="WormBaseParasite"/>
        </authorList>
    </citation>
    <scope>IDENTIFICATION</scope>
</reference>